<dbReference type="GO" id="GO:0005875">
    <property type="term" value="C:microtubule associated complex"/>
    <property type="evidence" value="ECO:0007669"/>
    <property type="project" value="TreeGrafter"/>
</dbReference>
<reference evidence="4" key="1">
    <citation type="submission" date="2017-08" db="EMBL/GenBank/DDBJ databases">
        <authorList>
            <person name="Cuomo C."/>
            <person name="Billmyre B."/>
            <person name="Heitman J."/>
        </authorList>
    </citation>
    <scope>NUCLEOTIDE SEQUENCE</scope>
    <source>
        <strain evidence="4">CBS 12478</strain>
    </source>
</reference>
<evidence type="ECO:0000256" key="3">
    <source>
        <dbReference type="SAM" id="MobiDB-lite"/>
    </source>
</evidence>
<evidence type="ECO:0000256" key="2">
    <source>
        <dbReference type="PROSITE-ProRule" id="PRU00339"/>
    </source>
</evidence>
<dbReference type="CDD" id="cd00106">
    <property type="entry name" value="KISc"/>
    <property type="match status" value="1"/>
</dbReference>
<reference evidence="4" key="2">
    <citation type="submission" date="2024-01" db="EMBL/GenBank/DDBJ databases">
        <title>Comparative genomics of Cryptococcus and Kwoniella reveals pathogenesis evolution and contrasting modes of karyotype evolution via chromosome fusion or intercentromeric recombination.</title>
        <authorList>
            <person name="Coelho M.A."/>
            <person name="David-Palma M."/>
            <person name="Shea T."/>
            <person name="Bowers K."/>
            <person name="McGinley-Smith S."/>
            <person name="Mohammad A.W."/>
            <person name="Gnirke A."/>
            <person name="Yurkov A.M."/>
            <person name="Nowrousian M."/>
            <person name="Sun S."/>
            <person name="Cuomo C.A."/>
            <person name="Heitman J."/>
        </authorList>
    </citation>
    <scope>NUCLEOTIDE SEQUENCE</scope>
    <source>
        <strain evidence="4">CBS 12478</strain>
    </source>
</reference>
<dbReference type="Pfam" id="PF00225">
    <property type="entry name" value="Kinesin"/>
    <property type="match status" value="1"/>
</dbReference>
<keyword evidence="1" id="KW-0067">ATP-binding</keyword>
<dbReference type="PROSITE" id="PS50005">
    <property type="entry name" value="TPR"/>
    <property type="match status" value="1"/>
</dbReference>
<dbReference type="EMBL" id="CP144051">
    <property type="protein sequence ID" value="WWD15878.1"/>
    <property type="molecule type" value="Genomic_DNA"/>
</dbReference>
<dbReference type="SMART" id="SM00129">
    <property type="entry name" value="KISc"/>
    <property type="match status" value="1"/>
</dbReference>
<dbReference type="SUPFAM" id="SSF48452">
    <property type="entry name" value="TPR-like"/>
    <property type="match status" value="1"/>
</dbReference>
<dbReference type="InterPro" id="IPR036961">
    <property type="entry name" value="Kinesin_motor_dom_sf"/>
</dbReference>
<dbReference type="PRINTS" id="PR00380">
    <property type="entry name" value="KINESINHEAVY"/>
</dbReference>
<dbReference type="Gene3D" id="1.25.40.10">
    <property type="entry name" value="Tetratricopeptide repeat domain"/>
    <property type="match status" value="1"/>
</dbReference>
<dbReference type="PANTHER" id="PTHR47969:SF29">
    <property type="entry name" value="KINESIN-LIKE PROTEIN"/>
    <property type="match status" value="1"/>
</dbReference>
<dbReference type="KEGG" id="ksn:43587153"/>
<dbReference type="RefSeq" id="XP_031862841.1">
    <property type="nucleotide sequence ID" value="XM_032003034.1"/>
</dbReference>
<gene>
    <name evidence="4" type="ORF">CI109_100302</name>
</gene>
<dbReference type="PROSITE" id="PS50067">
    <property type="entry name" value="KINESIN_MOTOR_2"/>
    <property type="match status" value="1"/>
</dbReference>
<evidence type="ECO:0000313" key="5">
    <source>
        <dbReference type="Proteomes" id="UP000322225"/>
    </source>
</evidence>
<dbReference type="InterPro" id="IPR027417">
    <property type="entry name" value="P-loop_NTPase"/>
</dbReference>
<accession>A0A5M6C4L3</accession>
<dbReference type="GeneID" id="43587153"/>
<dbReference type="InterPro" id="IPR027640">
    <property type="entry name" value="Kinesin-like_fam"/>
</dbReference>
<feature type="region of interest" description="Disordered" evidence="3">
    <location>
        <begin position="339"/>
        <end position="362"/>
    </location>
</feature>
<dbReference type="InterPro" id="IPR011990">
    <property type="entry name" value="TPR-like_helical_dom_sf"/>
</dbReference>
<dbReference type="Gene3D" id="3.40.850.10">
    <property type="entry name" value="Kinesin motor domain"/>
    <property type="match status" value="1"/>
</dbReference>
<keyword evidence="1" id="KW-0547">Nucleotide-binding</keyword>
<evidence type="ECO:0000256" key="1">
    <source>
        <dbReference type="PROSITE-ProRule" id="PRU00283"/>
    </source>
</evidence>
<keyword evidence="5" id="KW-1185">Reference proteome</keyword>
<dbReference type="InterPro" id="IPR001752">
    <property type="entry name" value="Kinesin_motor_dom"/>
</dbReference>
<keyword evidence="2" id="KW-0802">TPR repeat</keyword>
<feature type="binding site" evidence="1">
    <location>
        <begin position="86"/>
        <end position="93"/>
    </location>
    <ligand>
        <name>ATP</name>
        <dbReference type="ChEBI" id="CHEBI:30616"/>
    </ligand>
</feature>
<dbReference type="GO" id="GO:0005524">
    <property type="term" value="F:ATP binding"/>
    <property type="evidence" value="ECO:0007669"/>
    <property type="project" value="UniProtKB-UniRule"/>
</dbReference>
<organism evidence="4 5">
    <name type="scientific">Kwoniella shandongensis</name>
    <dbReference type="NCBI Taxonomy" id="1734106"/>
    <lineage>
        <taxon>Eukaryota</taxon>
        <taxon>Fungi</taxon>
        <taxon>Dikarya</taxon>
        <taxon>Basidiomycota</taxon>
        <taxon>Agaricomycotina</taxon>
        <taxon>Tremellomycetes</taxon>
        <taxon>Tremellales</taxon>
        <taxon>Cryptococcaceae</taxon>
        <taxon>Kwoniella</taxon>
    </lineage>
</organism>
<dbReference type="GO" id="GO:0051231">
    <property type="term" value="P:spindle elongation"/>
    <property type="evidence" value="ECO:0007669"/>
    <property type="project" value="TreeGrafter"/>
</dbReference>
<dbReference type="GO" id="GO:0007018">
    <property type="term" value="P:microtubule-based movement"/>
    <property type="evidence" value="ECO:0007669"/>
    <property type="project" value="InterPro"/>
</dbReference>
<feature type="region of interest" description="Disordered" evidence="3">
    <location>
        <begin position="572"/>
        <end position="618"/>
    </location>
</feature>
<protein>
    <submittedName>
        <fullName evidence="4">Uncharacterized protein</fullName>
    </submittedName>
</protein>
<dbReference type="GO" id="GO:0003777">
    <property type="term" value="F:microtubule motor activity"/>
    <property type="evidence" value="ECO:0007669"/>
    <property type="project" value="InterPro"/>
</dbReference>
<feature type="repeat" description="TPR" evidence="2">
    <location>
        <begin position="514"/>
        <end position="547"/>
    </location>
</feature>
<sequence>MLKAIACHVRLRPPASLGSDGKINEESIQIEGNHISALNAQGDKRYHFEFEKCHNADSTQEEVFQNVLPLIEQAYKGINCTIFAYGVTGSGKTHTMQGTANSPGVIPRTVDALFQKRSQLRNSTLTLAFSYVEILKDEVYDLLASAGQSRKRDVRTGADGQNVVADLTVLPIKSRVQFSEVYEVAARSRTTASTKLNTNSSRSHAILTLYLEVESNHDPDMKVSGKICLTDLAGSENNNMTGNDRERMRESSAINTSLTTLGKVVDALNVQAQRGATSSSTFIPYRESKLTRLLQDALGGTSQSLMICCLAPGEKFARDTINTLQFGKKAKTVENRLPVTSADSRRSSLVHPHRDSEIHPRRISQIPLPQSRRLPHIPLPQAPTLNPPVLLSAQTGLGTSRPGRPLLGRPALSAIAPNATHAKALRRSTMAGNIEQAEKENVGSVSIEGQLDKKKPMVFADDQKTHSSRTEIPITQDLLEARPVVPAAEPATAVVNGTAFSTTTLTEEERQCRAKVYVGRARVAQQSGNLQQALQLYRKAWECVPDNQKIKTRITEIEMALEGIISPPKLSSTKYREEVKAKGGLKRSRAPAGSLAELTYDDDGNESPAKRGKRMAAS</sequence>
<name>A0A5M6C4L3_9TREE</name>
<dbReference type="GO" id="GO:0008017">
    <property type="term" value="F:microtubule binding"/>
    <property type="evidence" value="ECO:0007669"/>
    <property type="project" value="InterPro"/>
</dbReference>
<proteinExistence type="inferred from homology"/>
<keyword evidence="1" id="KW-0505">Motor protein</keyword>
<dbReference type="AlphaFoldDB" id="A0A5M6C4L3"/>
<dbReference type="OrthoDB" id="3176171at2759"/>
<comment type="similarity">
    <text evidence="1">Belongs to the TRAFAC class myosin-kinesin ATPase superfamily. Kinesin family.</text>
</comment>
<dbReference type="SUPFAM" id="SSF52540">
    <property type="entry name" value="P-loop containing nucleoside triphosphate hydrolases"/>
    <property type="match status" value="1"/>
</dbReference>
<dbReference type="GO" id="GO:0007052">
    <property type="term" value="P:mitotic spindle organization"/>
    <property type="evidence" value="ECO:0007669"/>
    <property type="project" value="TreeGrafter"/>
</dbReference>
<dbReference type="Proteomes" id="UP000322225">
    <property type="component" value="Chromosome 1"/>
</dbReference>
<dbReference type="PANTHER" id="PTHR47969">
    <property type="entry name" value="CHROMOSOME-ASSOCIATED KINESIN KIF4A-RELATED"/>
    <property type="match status" value="1"/>
</dbReference>
<dbReference type="InterPro" id="IPR019734">
    <property type="entry name" value="TPR_rpt"/>
</dbReference>
<evidence type="ECO:0000313" key="4">
    <source>
        <dbReference type="EMBL" id="WWD15878.1"/>
    </source>
</evidence>